<dbReference type="AlphaFoldDB" id="F3KJP9"/>
<comment type="caution">
    <text evidence="1">The sequence shown here is derived from an EMBL/GenBank/DDBJ whole genome shotgun (WGS) entry which is preliminary data.</text>
</comment>
<sequence length="144" mass="16962">MRLNITFTSFKKTDVNMKMDLTKKETNYETVQTLIIEKGTRRIRVRSHPIQKESTQTDKIQKIVCESCNNDIGSNICKVVLLRNKDGGPKVLHYHFFFPCWDFEQIVKKFKNFALERVGVSIPEDILISKMAIIDLQNNFEYWK</sequence>
<reference evidence="1" key="1">
    <citation type="journal article" date="2011" name="PLoS ONE">
        <title>Genome of a low-salinity ammonia-oxidizing archaeon determined by single-cell and metagenomic analysis.</title>
        <authorList>
            <person name="Blainey P.C."/>
            <person name="Mosier A.C."/>
            <person name="Potanina A."/>
            <person name="Francis C.A."/>
            <person name="Quake S.R."/>
        </authorList>
    </citation>
    <scope>NUCLEOTIDE SEQUENCE [LARGE SCALE GENOMIC DNA]</scope>
    <source>
        <strain evidence="1">SFB1</strain>
    </source>
</reference>
<name>F3KJP9_9ARCH</name>
<gene>
    <name evidence="1" type="ORF">Nlim_0707</name>
</gene>
<protein>
    <submittedName>
        <fullName evidence="1">Uncharacterized protein</fullName>
    </submittedName>
</protein>
<dbReference type="HOGENOM" id="CLU_1792033_0_0_2"/>
<evidence type="ECO:0000313" key="1">
    <source>
        <dbReference type="EMBL" id="EGG42526.1"/>
    </source>
</evidence>
<accession>F3KJP9</accession>
<proteinExistence type="predicted"/>
<dbReference type="Proteomes" id="UP000004348">
    <property type="component" value="Chromosome"/>
</dbReference>
<dbReference type="EMBL" id="AEGP01000029">
    <property type="protein sequence ID" value="EGG42526.1"/>
    <property type="molecule type" value="Genomic_DNA"/>
</dbReference>
<organism evidence="1">
    <name type="scientific">Candidatus Nitrosarchaeum limnium SFB1</name>
    <dbReference type="NCBI Taxonomy" id="886738"/>
    <lineage>
        <taxon>Archaea</taxon>
        <taxon>Nitrososphaerota</taxon>
        <taxon>Nitrososphaeria</taxon>
        <taxon>Nitrosopumilales</taxon>
        <taxon>Nitrosopumilaceae</taxon>
        <taxon>Nitrosarchaeum</taxon>
    </lineage>
</organism>